<dbReference type="HAMAP" id="MF_01411">
    <property type="entry name" value="LPS_assembly_LptD"/>
    <property type="match status" value="1"/>
</dbReference>
<accession>A0ABM7V9D1</accession>
<keyword evidence="1" id="KW-0732">Signal</keyword>
<keyword evidence="1" id="KW-0998">Cell outer membrane</keyword>
<evidence type="ECO:0000256" key="1">
    <source>
        <dbReference type="HAMAP-Rule" id="MF_01411"/>
    </source>
</evidence>
<comment type="subunit">
    <text evidence="1">Component of the lipopolysaccharide transport and assembly complex.</text>
</comment>
<organism evidence="3 4">
    <name type="scientific">Candidatus Hydrogenosomobacter endosymbioticus</name>
    <dbReference type="NCBI Taxonomy" id="2558174"/>
    <lineage>
        <taxon>Bacteria</taxon>
        <taxon>Pseudomonadati</taxon>
        <taxon>Pseudomonadota</taxon>
        <taxon>Alphaproteobacteria</taxon>
        <taxon>Holosporales</taxon>
        <taxon>Holosporaceae</taxon>
        <taxon>Candidatus Hydrogenosomobacter</taxon>
    </lineage>
</organism>
<dbReference type="InterPro" id="IPR020889">
    <property type="entry name" value="LipoPS_assembly_LptD"/>
</dbReference>
<comment type="caution">
    <text evidence="1">Lacks conserved residue(s) required for the propagation of feature annotation.</text>
</comment>
<evidence type="ECO:0000313" key="3">
    <source>
        <dbReference type="EMBL" id="BDB96399.1"/>
    </source>
</evidence>
<protein>
    <recommendedName>
        <fullName evidence="1">LPS-assembly protein LptD</fullName>
    </recommendedName>
</protein>
<proteinExistence type="inferred from homology"/>
<dbReference type="EMBL" id="AP025225">
    <property type="protein sequence ID" value="BDB96399.1"/>
    <property type="molecule type" value="Genomic_DNA"/>
</dbReference>
<name>A0ABM7V9D1_9PROT</name>
<comment type="similarity">
    <text evidence="1">Belongs to the LptD family.</text>
</comment>
<feature type="domain" description="LptD C-terminal" evidence="2">
    <location>
        <begin position="267"/>
        <end position="436"/>
    </location>
</feature>
<keyword evidence="4" id="KW-1185">Reference proteome</keyword>
<dbReference type="InterPro" id="IPR007543">
    <property type="entry name" value="LptD_C"/>
</dbReference>
<keyword evidence="1" id="KW-0472">Membrane</keyword>
<gene>
    <name evidence="1" type="primary">lptD</name>
    <name evidence="3" type="ORF">HYD_5320</name>
</gene>
<dbReference type="PANTHER" id="PTHR30189:SF1">
    <property type="entry name" value="LPS-ASSEMBLY PROTEIN LPTD"/>
    <property type="match status" value="1"/>
</dbReference>
<evidence type="ECO:0000259" key="2">
    <source>
        <dbReference type="Pfam" id="PF04453"/>
    </source>
</evidence>
<dbReference type="PANTHER" id="PTHR30189">
    <property type="entry name" value="LPS-ASSEMBLY PROTEIN"/>
    <property type="match status" value="1"/>
</dbReference>
<feature type="domain" description="LptD C-terminal" evidence="2">
    <location>
        <begin position="496"/>
        <end position="711"/>
    </location>
</feature>
<evidence type="ECO:0000313" key="4">
    <source>
        <dbReference type="Proteomes" id="UP001320209"/>
    </source>
</evidence>
<dbReference type="Proteomes" id="UP001320209">
    <property type="component" value="Chromosome"/>
</dbReference>
<comment type="function">
    <text evidence="1">Involved in the assembly of lipopolysaccharide (LPS) at the surface of the outer membrane.</text>
</comment>
<dbReference type="Gene3D" id="2.60.450.10">
    <property type="entry name" value="Lipopolysaccharide (LPS) transport protein A like domain"/>
    <property type="match status" value="1"/>
</dbReference>
<comment type="subcellular location">
    <subcellularLocation>
        <location evidence="1">Cell outer membrane</location>
    </subcellularLocation>
</comment>
<dbReference type="InterPro" id="IPR050218">
    <property type="entry name" value="LptD"/>
</dbReference>
<sequence>MPVVLMADSVSYDKRLDVVVAEGDVVILQDGQSVFADKAIYNEKAGEIIADGRVFLQDYNANIAFANHVNLSKDLERGVVVNPMVITSKRERVTAKVATKNGDNQRFTSASYTPCERCRDSRSRPPVWSIHADKIDVDNKNNMIEYENAEIDLLGIPVGYSPYICCPIRRKSGFLFPKASIYKTTGFFAATPYYFAINKSTELKVTPYAFAKAGAMLSEKFKHKFNDGEVSISGAVAQYKNEYFLRGTKVLKKRAISKARAARVPATRGYGEMKSFLPINDNFSLNIYEIAASDPTFFRARPFFGKRNASFLESNSSIDGYFVTPRSFENHYVRVESLHYQSLSAHDTLYKQSHESSPVILPSVNYTYVSPALLWGSRAMVDVGALSLARKFGNNMQRASVQLSWTMDAIAPGGQLFTPFVHIREDVYHNKQNRIKNELHSLYFKNKRPDSRAKTAKALVCEKSETPSSETYFYDDIEDVFDEQQQSDQLLFSQKYKPMRKISTNKKFKNSANRMFPQAGVGWKMPFFVDELGGITISPVAQIVTSTTKKDSIKIQNEDSLGVDFTDGQVLQENRFPGKDRLDYGSRCNYGIDISRRICSSTVAAFLGQSYSFSKPPEIMKSIGIEKGFSNVVGNARADLFDGFVDVIYRFRVNNKHLSPMYQEATFSLGPSELRAHGTYTFLNRPATTDKKQKRFEQLSFALSSSFAEFWSASAGCILDLNGMRRHTSLEKVDKIMPIRKKKEGRYHRHDNTLSKFVSISYNDECFSAGISLKHSIFKSRDVRPGMTVLFSVVFKGLGGVKQSVNSGIGK</sequence>
<dbReference type="Pfam" id="PF04453">
    <property type="entry name" value="LptD"/>
    <property type="match status" value="2"/>
</dbReference>
<reference evidence="3" key="1">
    <citation type="submission" date="2021-10" db="EMBL/GenBank/DDBJ databases">
        <title>Genome Sequence of The Candidatus Hydrogeosomobacter endosymbioticus, an Intracellular Bacterial Symbiont of the Anaerobic Ciliate GW7.</title>
        <authorList>
            <person name="Shiohama Y."/>
            <person name="Shinzato N."/>
        </authorList>
    </citation>
    <scope>NUCLEOTIDE SEQUENCE [LARGE SCALE GENOMIC DNA]</scope>
    <source>
        <strain evidence="3">200920</strain>
    </source>
</reference>